<protein>
    <recommendedName>
        <fullName evidence="4">DUF4199 domain-containing protein</fullName>
    </recommendedName>
</protein>
<evidence type="ECO:0000313" key="2">
    <source>
        <dbReference type="EMBL" id="ACU03986.1"/>
    </source>
</evidence>
<dbReference type="AlphaFoldDB" id="C6XVC0"/>
<evidence type="ECO:0000313" key="3">
    <source>
        <dbReference type="Proteomes" id="UP000000852"/>
    </source>
</evidence>
<proteinExistence type="predicted"/>
<dbReference type="STRING" id="485917.Phep_1777"/>
<keyword evidence="1" id="KW-0472">Membrane</keyword>
<evidence type="ECO:0000256" key="1">
    <source>
        <dbReference type="SAM" id="Phobius"/>
    </source>
</evidence>
<dbReference type="KEGG" id="phe:Phep_1777"/>
<evidence type="ECO:0008006" key="4">
    <source>
        <dbReference type="Google" id="ProtNLM"/>
    </source>
</evidence>
<dbReference type="eggNOG" id="ENOG502ZX0H">
    <property type="taxonomic scope" value="Bacteria"/>
</dbReference>
<reference evidence="2 3" key="1">
    <citation type="journal article" date="2009" name="Stand. Genomic Sci.">
        <title>Complete genome sequence of Pedobacter heparinus type strain (HIM 762-3).</title>
        <authorList>
            <person name="Han C."/>
            <person name="Spring S."/>
            <person name="Lapidus A."/>
            <person name="Del Rio T.G."/>
            <person name="Tice H."/>
            <person name="Copeland A."/>
            <person name="Cheng J.F."/>
            <person name="Lucas S."/>
            <person name="Chen F."/>
            <person name="Nolan M."/>
            <person name="Bruce D."/>
            <person name="Goodwin L."/>
            <person name="Pitluck S."/>
            <person name="Ivanova N."/>
            <person name="Mavromatis K."/>
            <person name="Mikhailova N."/>
            <person name="Pati A."/>
            <person name="Chen A."/>
            <person name="Palaniappan K."/>
            <person name="Land M."/>
            <person name="Hauser L."/>
            <person name="Chang Y.J."/>
            <person name="Jeffries C.C."/>
            <person name="Saunders E."/>
            <person name="Chertkov O."/>
            <person name="Brettin T."/>
            <person name="Goker M."/>
            <person name="Rohde M."/>
            <person name="Bristow J."/>
            <person name="Eisen J.A."/>
            <person name="Markowitz V."/>
            <person name="Hugenholtz P."/>
            <person name="Kyrpides N.C."/>
            <person name="Klenk H.P."/>
            <person name="Detter J.C."/>
        </authorList>
    </citation>
    <scope>NUCLEOTIDE SEQUENCE [LARGE SCALE GENOMIC DNA]</scope>
    <source>
        <strain evidence="3">ATCC 13125 / DSM 2366 / CIP 104194 / JCM 7457 / NBRC 12017 / NCIMB 9290 / NRRL B-14731 / HIM 762-3</strain>
    </source>
</reference>
<keyword evidence="1" id="KW-1133">Transmembrane helix</keyword>
<dbReference type="Pfam" id="PF13858">
    <property type="entry name" value="DUF4199"/>
    <property type="match status" value="1"/>
</dbReference>
<feature type="transmembrane region" description="Helical" evidence="1">
    <location>
        <begin position="78"/>
        <end position="99"/>
    </location>
</feature>
<dbReference type="HOGENOM" id="CLU_133690_0_0_10"/>
<dbReference type="OrthoDB" id="5766000at2"/>
<organism evidence="2 3">
    <name type="scientific">Pedobacter heparinus (strain ATCC 13125 / DSM 2366 / CIP 104194 / JCM 7457 / NBRC 12017 / NCIMB 9290 / NRRL B-14731 / HIM 762-3)</name>
    <dbReference type="NCBI Taxonomy" id="485917"/>
    <lineage>
        <taxon>Bacteria</taxon>
        <taxon>Pseudomonadati</taxon>
        <taxon>Bacteroidota</taxon>
        <taxon>Sphingobacteriia</taxon>
        <taxon>Sphingobacteriales</taxon>
        <taxon>Sphingobacteriaceae</taxon>
        <taxon>Pedobacter</taxon>
    </lineage>
</organism>
<gene>
    <name evidence="2" type="ordered locus">Phep_1777</name>
</gene>
<accession>C6XVC0</accession>
<name>C6XVC0_PEDHD</name>
<dbReference type="EMBL" id="CP001681">
    <property type="protein sequence ID" value="ACU03986.1"/>
    <property type="molecule type" value="Genomic_DNA"/>
</dbReference>
<feature type="transmembrane region" description="Helical" evidence="1">
    <location>
        <begin position="126"/>
        <end position="154"/>
    </location>
</feature>
<dbReference type="InterPro" id="IPR025250">
    <property type="entry name" value="DUF4199"/>
</dbReference>
<feature type="transmembrane region" description="Helical" evidence="1">
    <location>
        <begin position="7"/>
        <end position="24"/>
    </location>
</feature>
<dbReference type="RefSeq" id="WP_015807600.1">
    <property type="nucleotide sequence ID" value="NC_013061.1"/>
</dbReference>
<dbReference type="Proteomes" id="UP000000852">
    <property type="component" value="Chromosome"/>
</dbReference>
<sequence length="164" mass="18368">MERYKIELKWAFTFAVMTLLWTLVEELGGLHDKHIDRQPVFGAFILVPAVVIYVMALKAKRKEYGGTFTYKQVFFSGLLLSLFIGLFSIATSVINLKIISPHYLSNAAKHAVATGNVKIEEANQQYAMWGFIISSAIAAVINGIIITAIVMLFLKDRKQRSLAI</sequence>
<feature type="transmembrane region" description="Helical" evidence="1">
    <location>
        <begin position="39"/>
        <end position="57"/>
    </location>
</feature>
<keyword evidence="3" id="KW-1185">Reference proteome</keyword>
<keyword evidence="1" id="KW-0812">Transmembrane</keyword>